<feature type="region of interest" description="Disordered" evidence="7">
    <location>
        <begin position="358"/>
        <end position="398"/>
    </location>
</feature>
<dbReference type="EC" id="2.3.2.3" evidence="6"/>
<proteinExistence type="inferred from homology"/>
<feature type="transmembrane region" description="Helical" evidence="6">
    <location>
        <begin position="42"/>
        <end position="61"/>
    </location>
</feature>
<keyword evidence="4 6" id="KW-1133">Transmembrane helix</keyword>
<comment type="subcellular location">
    <subcellularLocation>
        <location evidence="1 6">Cell membrane</location>
        <topology evidence="1 6">Multi-pass membrane protein</topology>
    </subcellularLocation>
</comment>
<evidence type="ECO:0000256" key="6">
    <source>
        <dbReference type="RuleBase" id="RU363042"/>
    </source>
</evidence>
<feature type="transmembrane region" description="Helical" evidence="6">
    <location>
        <begin position="316"/>
        <end position="334"/>
    </location>
</feature>
<dbReference type="EMBL" id="CP011391">
    <property type="protein sequence ID" value="AMK55755.1"/>
    <property type="molecule type" value="Genomic_DNA"/>
</dbReference>
<dbReference type="STRING" id="1702221.AALO17_26210"/>
<dbReference type="PANTHER" id="PTHR37693">
    <property type="entry name" value="PHOSPHATIDYLGLYCEROL LYSYLTRANSFERASE"/>
    <property type="match status" value="1"/>
</dbReference>
<feature type="transmembrane region" description="Helical" evidence="6">
    <location>
        <begin position="226"/>
        <end position="249"/>
    </location>
</feature>
<name>A0A140DYM8_9FIRM</name>
<gene>
    <name evidence="6" type="primary">mprF</name>
    <name evidence="8" type="ORF">AALO17_26210</name>
</gene>
<evidence type="ECO:0000313" key="8">
    <source>
        <dbReference type="EMBL" id="AMK55755.1"/>
    </source>
</evidence>
<feature type="compositionally biased region" description="Low complexity" evidence="7">
    <location>
        <begin position="367"/>
        <end position="380"/>
    </location>
</feature>
<evidence type="ECO:0000256" key="5">
    <source>
        <dbReference type="ARBA" id="ARBA00023136"/>
    </source>
</evidence>
<feature type="transmembrane region" description="Helical" evidence="6">
    <location>
        <begin position="119"/>
        <end position="140"/>
    </location>
</feature>
<evidence type="ECO:0000256" key="3">
    <source>
        <dbReference type="ARBA" id="ARBA00022692"/>
    </source>
</evidence>
<keyword evidence="6" id="KW-0046">Antibiotic resistance</keyword>
<dbReference type="AlphaFoldDB" id="A0A140DYM8"/>
<keyword evidence="6" id="KW-0808">Transferase</keyword>
<evidence type="ECO:0000256" key="1">
    <source>
        <dbReference type="ARBA" id="ARBA00004651"/>
    </source>
</evidence>
<dbReference type="InterPro" id="IPR022791">
    <property type="entry name" value="L-PG_synthase/AglD"/>
</dbReference>
<dbReference type="RefSeq" id="WP_082743412.1">
    <property type="nucleotide sequence ID" value="NZ_CP011391.1"/>
</dbReference>
<dbReference type="GeneID" id="78479107"/>
<keyword evidence="2" id="KW-1003">Cell membrane</keyword>
<comment type="catalytic activity">
    <reaction evidence="6">
        <text>L-lysyl-tRNA(Lys) + a 1,2-diacyl-sn-glycero-3-phospho-(1'-sn-glycerol) = a 1,2-diacyl-sn-glycero-3-phospho-1'-(3'-O-L-lysyl)-sn-glycerol + tRNA(Lys)</text>
        <dbReference type="Rhea" id="RHEA:10668"/>
        <dbReference type="Rhea" id="RHEA-COMP:9696"/>
        <dbReference type="Rhea" id="RHEA-COMP:9697"/>
        <dbReference type="ChEBI" id="CHEBI:64716"/>
        <dbReference type="ChEBI" id="CHEBI:75792"/>
        <dbReference type="ChEBI" id="CHEBI:78442"/>
        <dbReference type="ChEBI" id="CHEBI:78529"/>
        <dbReference type="EC" id="2.3.2.3"/>
    </reaction>
</comment>
<feature type="transmembrane region" description="Helical" evidence="6">
    <location>
        <begin position="73"/>
        <end position="91"/>
    </location>
</feature>
<dbReference type="PATRIC" id="fig|1702221.3.peg.2550"/>
<dbReference type="Proteomes" id="UP000069771">
    <property type="component" value="Chromosome"/>
</dbReference>
<comment type="similarity">
    <text evidence="6">Belongs to the LPG synthase family.</text>
</comment>
<accession>A0A140DYM8</accession>
<reference evidence="8 9" key="1">
    <citation type="journal article" date="2016" name="Gut Pathog.">
        <title>Whole genome sequencing of "Faecalibaculum rodentium" ALO17, isolated from C57BL/6J laboratory mouse feces.</title>
        <authorList>
            <person name="Lim S."/>
            <person name="Chang D.H."/>
            <person name="Ahn S."/>
            <person name="Kim B.C."/>
        </authorList>
    </citation>
    <scope>NUCLEOTIDE SEQUENCE [LARGE SCALE GENOMIC DNA]</scope>
    <source>
        <strain evidence="8 9">Alo17</strain>
    </source>
</reference>
<protein>
    <recommendedName>
        <fullName evidence="6">Phosphatidylglycerol lysyltransferase</fullName>
        <ecNumber evidence="6">2.3.2.3</ecNumber>
    </recommendedName>
    <alternativeName>
        <fullName evidence="6">Lysylphosphatidylglycerol synthase</fullName>
    </alternativeName>
</protein>
<dbReference type="GO" id="GO:0046677">
    <property type="term" value="P:response to antibiotic"/>
    <property type="evidence" value="ECO:0007669"/>
    <property type="project" value="UniProtKB-KW"/>
</dbReference>
<dbReference type="NCBIfam" id="TIGR00374">
    <property type="entry name" value="flippase-like domain"/>
    <property type="match status" value="1"/>
</dbReference>
<keyword evidence="5 6" id="KW-0472">Membrane</keyword>
<comment type="function">
    <text evidence="6">Catalyzes the transfer of a lysyl group from L-lysyl-tRNA(Lys) to membrane-bound phosphatidylglycerol (PG), which produces lysylphosphatidylglycerol (LPG), a major component of the bacterial membrane with a positive net charge. LPG synthesis contributes to bacterial virulence as it is involved in the resistance mechanism against cationic antimicrobial peptides (CAMP) produces by the host's immune system (defensins, cathelicidins) and by the competing microorganisms.</text>
</comment>
<keyword evidence="6" id="KW-0443">Lipid metabolism</keyword>
<evidence type="ECO:0000313" key="9">
    <source>
        <dbReference type="Proteomes" id="UP000069771"/>
    </source>
</evidence>
<dbReference type="GO" id="GO:0005886">
    <property type="term" value="C:plasma membrane"/>
    <property type="evidence" value="ECO:0007669"/>
    <property type="project" value="UniProtKB-SubCell"/>
</dbReference>
<evidence type="ECO:0000256" key="2">
    <source>
        <dbReference type="ARBA" id="ARBA00022475"/>
    </source>
</evidence>
<sequence>MKKNNYIWNFLLIAALTAGALWFSLKDNYQEVMNAIGKISPLGLVVILSWGILFTCVWGLAYKVLAQKYAKHYTWWDGIVVAFTGTFFSGITPSSTGGQFGQAYILKKQGIDYSDGASLLWADFIIYQTTMMVYVTLLFLLKFSYYAQQSGWFTIILAGYVVNVLVILFLYTMALFPTVYISLAHRLAGVLSHFRFIKNPQHMIESWTVQMTSFTREIKKLSRDKGIILQCTGINFIRLTMLYMLPFVIAKFMHIDLHWNQLLDVIALSSFVYMANSFIPIPGASGGTEVLFNIVFSTLLGTLASAVMILWRVSTYHIILVLGGILFMIAKARYEKKEQESPVSLADTNMADLAISELRPDGEPEGTEAQQEAAEGIQPPGSEPGDLSIDDLRPREPSRRAVADMVNAGTDGQLQGGKDENA</sequence>
<feature type="transmembrane region" description="Helical" evidence="6">
    <location>
        <begin position="261"/>
        <end position="279"/>
    </location>
</feature>
<dbReference type="Pfam" id="PF03706">
    <property type="entry name" value="LPG_synthase_TM"/>
    <property type="match status" value="1"/>
</dbReference>
<dbReference type="GO" id="GO:0006629">
    <property type="term" value="P:lipid metabolic process"/>
    <property type="evidence" value="ECO:0007669"/>
    <property type="project" value="UniProtKB-KW"/>
</dbReference>
<organism evidence="8 9">
    <name type="scientific">Faecalibaculum rodentium</name>
    <dbReference type="NCBI Taxonomy" id="1702221"/>
    <lineage>
        <taxon>Bacteria</taxon>
        <taxon>Bacillati</taxon>
        <taxon>Bacillota</taxon>
        <taxon>Erysipelotrichia</taxon>
        <taxon>Erysipelotrichales</taxon>
        <taxon>Erysipelotrichaceae</taxon>
        <taxon>Faecalibaculum</taxon>
    </lineage>
</organism>
<keyword evidence="9" id="KW-1185">Reference proteome</keyword>
<dbReference type="OrthoDB" id="9810654at2"/>
<feature type="transmembrane region" description="Helical" evidence="6">
    <location>
        <begin position="152"/>
        <end position="173"/>
    </location>
</feature>
<evidence type="ECO:0000256" key="4">
    <source>
        <dbReference type="ARBA" id="ARBA00022989"/>
    </source>
</evidence>
<dbReference type="KEGG" id="fro:AALO17_26210"/>
<evidence type="ECO:0000256" key="7">
    <source>
        <dbReference type="SAM" id="MobiDB-lite"/>
    </source>
</evidence>
<dbReference type="PANTHER" id="PTHR37693:SF1">
    <property type="entry name" value="INTEGRAL MEMBRANE PROTEIN"/>
    <property type="match status" value="1"/>
</dbReference>
<dbReference type="GO" id="GO:0050071">
    <property type="term" value="F:phosphatidylglycerol lysyltransferase activity"/>
    <property type="evidence" value="ECO:0007669"/>
    <property type="project" value="UniProtKB-EC"/>
</dbReference>
<keyword evidence="3 6" id="KW-0812">Transmembrane</keyword>